<dbReference type="InterPro" id="IPR033910">
    <property type="entry name" value="GluRS_core"/>
</dbReference>
<evidence type="ECO:0000256" key="3">
    <source>
        <dbReference type="ARBA" id="ARBA00022598"/>
    </source>
</evidence>
<comment type="subunit">
    <text evidence="8">Monomer.</text>
</comment>
<feature type="domain" description="Glutamyl/glutaminyl-tRNA synthetase class Ib catalytic" evidence="9">
    <location>
        <begin position="101"/>
        <end position="269"/>
    </location>
</feature>
<dbReference type="HAMAP" id="MF_00022">
    <property type="entry name" value="Glu_tRNA_synth_type1"/>
    <property type="match status" value="1"/>
</dbReference>
<dbReference type="Gene3D" id="1.10.10.350">
    <property type="match status" value="1"/>
</dbReference>
<dbReference type="InterPro" id="IPR008925">
    <property type="entry name" value="aa_tRNA-synth_I_cd-bd_sf"/>
</dbReference>
<feature type="short sequence motif" description="'HIGH' region" evidence="8">
    <location>
        <begin position="9"/>
        <end position="19"/>
    </location>
</feature>
<feature type="short sequence motif" description="'KMSKS' region" evidence="8">
    <location>
        <begin position="200"/>
        <end position="204"/>
    </location>
</feature>
<dbReference type="GO" id="GO:0005524">
    <property type="term" value="F:ATP binding"/>
    <property type="evidence" value="ECO:0007669"/>
    <property type="project" value="UniProtKB-UniRule"/>
</dbReference>
<evidence type="ECO:0000259" key="10">
    <source>
        <dbReference type="Pfam" id="PF19269"/>
    </source>
</evidence>
<comment type="subcellular location">
    <subcellularLocation>
        <location evidence="8">Cytoplasm</location>
    </subcellularLocation>
</comment>
<sequence>MEVRTRFAPSPTGSLHIGGVRTALYAYLIAKKNNGKFYLRIEDTDRARFVEGAAEDIIETIKWLGLDFDGEVIYQSDRKKIYEEHAQKLVKDGKAYEEEGAIWFKINPEGTTVITDLSGNRKLEIPNSDQKDFVILKSDGFPTYHLAHVVDDHLMDTNPVIRGPEWISSLPKHIQLFEAFGWEPTPYAHIPTILGSDKSKLSKRHGAKPASEFRKDGFLPEAILNYMVFLGWTPPSGKEILTLAEMADEFDLKDVHVSNPVFDIVKLEWMNGEYIRKMSNEELTKRLQEFLVDHPSKDKIGLIVPLIKERIKKLSDFVPLTDFLWEKPEYDEEVFKMILKRHSELVSESQQKQILNQVQDDIVSIMKKILEELESMEKPWESDKFEKTFRDLAGELEISVTQMFQLIRVAVSGRTVTPPLFESIKILGEDETKARIKKTLLFINS</sequence>
<keyword evidence="2 8" id="KW-0963">Cytoplasm</keyword>
<dbReference type="GO" id="GO:0000049">
    <property type="term" value="F:tRNA binding"/>
    <property type="evidence" value="ECO:0007669"/>
    <property type="project" value="InterPro"/>
</dbReference>
<protein>
    <recommendedName>
        <fullName evidence="8">Glutamate--tRNA ligase</fullName>
        <ecNumber evidence="8">6.1.1.17</ecNumber>
    </recommendedName>
    <alternativeName>
        <fullName evidence="8">Glutamyl-tRNA synthetase</fullName>
        <shortName evidence="8">GluRS</shortName>
    </alternativeName>
</protein>
<dbReference type="PANTHER" id="PTHR43311:SF2">
    <property type="entry name" value="GLUTAMATE--TRNA LIGASE, MITOCHONDRIAL-RELATED"/>
    <property type="match status" value="1"/>
</dbReference>
<dbReference type="EC" id="6.1.1.17" evidence="8"/>
<comment type="caution">
    <text evidence="11">The sequence shown here is derived from an EMBL/GenBank/DDBJ whole genome shotgun (WGS) entry which is preliminary data.</text>
</comment>
<evidence type="ECO:0000256" key="2">
    <source>
        <dbReference type="ARBA" id="ARBA00022490"/>
    </source>
</evidence>
<keyword evidence="4 8" id="KW-0547">Nucleotide-binding</keyword>
<dbReference type="InterPro" id="IPR000924">
    <property type="entry name" value="Glu/Gln-tRNA-synth"/>
</dbReference>
<dbReference type="GO" id="GO:0004818">
    <property type="term" value="F:glutamate-tRNA ligase activity"/>
    <property type="evidence" value="ECO:0007669"/>
    <property type="project" value="UniProtKB-UniRule"/>
</dbReference>
<gene>
    <name evidence="8" type="primary">gltX</name>
    <name evidence="11" type="ORF">A3F00_04985</name>
</gene>
<feature type="binding site" evidence="8">
    <location>
        <position position="203"/>
    </location>
    <ligand>
        <name>ATP</name>
        <dbReference type="ChEBI" id="CHEBI:30616"/>
    </ligand>
</feature>
<evidence type="ECO:0000256" key="1">
    <source>
        <dbReference type="ARBA" id="ARBA00007894"/>
    </source>
</evidence>
<dbReference type="InterPro" id="IPR049940">
    <property type="entry name" value="GluQ/Sye"/>
</dbReference>
<evidence type="ECO:0000259" key="9">
    <source>
        <dbReference type="Pfam" id="PF00749"/>
    </source>
</evidence>
<comment type="similarity">
    <text evidence="1 8">Belongs to the class-I aminoacyl-tRNA synthetase family. Glutamate--tRNA ligase type 1 subfamily.</text>
</comment>
<dbReference type="InterPro" id="IPR020752">
    <property type="entry name" value="Glu-tRNA-synth_I_codon-bd_sub1"/>
</dbReference>
<dbReference type="InterPro" id="IPR020058">
    <property type="entry name" value="Glu/Gln-tRNA-synth_Ib_cat-dom"/>
</dbReference>
<keyword evidence="3 8" id="KW-0436">Ligase</keyword>
<proteinExistence type="inferred from homology"/>
<dbReference type="CDD" id="cd00808">
    <property type="entry name" value="GluRS_core"/>
    <property type="match status" value="1"/>
</dbReference>
<evidence type="ECO:0000256" key="5">
    <source>
        <dbReference type="ARBA" id="ARBA00022840"/>
    </source>
</evidence>
<dbReference type="Gene3D" id="1.10.8.70">
    <property type="entry name" value="Glutamate-tRNA synthetase, class I, anticodon-binding domain 1"/>
    <property type="match status" value="1"/>
</dbReference>
<evidence type="ECO:0000256" key="4">
    <source>
        <dbReference type="ARBA" id="ARBA00022741"/>
    </source>
</evidence>
<comment type="catalytic activity">
    <reaction evidence="8">
        <text>tRNA(Glu) + L-glutamate + ATP = L-glutamyl-tRNA(Glu) + AMP + diphosphate</text>
        <dbReference type="Rhea" id="RHEA:23540"/>
        <dbReference type="Rhea" id="RHEA-COMP:9663"/>
        <dbReference type="Rhea" id="RHEA-COMP:9680"/>
        <dbReference type="ChEBI" id="CHEBI:29985"/>
        <dbReference type="ChEBI" id="CHEBI:30616"/>
        <dbReference type="ChEBI" id="CHEBI:33019"/>
        <dbReference type="ChEBI" id="CHEBI:78442"/>
        <dbReference type="ChEBI" id="CHEBI:78520"/>
        <dbReference type="ChEBI" id="CHEBI:456215"/>
        <dbReference type="EC" id="6.1.1.17"/>
    </reaction>
</comment>
<comment type="caution">
    <text evidence="8">Lacks conserved residue(s) required for the propagation of feature annotation.</text>
</comment>
<dbReference type="InterPro" id="IPR014729">
    <property type="entry name" value="Rossmann-like_a/b/a_fold"/>
</dbReference>
<evidence type="ECO:0000256" key="8">
    <source>
        <dbReference type="HAMAP-Rule" id="MF_00022"/>
    </source>
</evidence>
<dbReference type="PROSITE" id="PS00178">
    <property type="entry name" value="AA_TRNA_LIGASE_I"/>
    <property type="match status" value="1"/>
</dbReference>
<dbReference type="Proteomes" id="UP000176527">
    <property type="component" value="Unassembled WGS sequence"/>
</dbReference>
<dbReference type="GO" id="GO:0005829">
    <property type="term" value="C:cytosol"/>
    <property type="evidence" value="ECO:0007669"/>
    <property type="project" value="TreeGrafter"/>
</dbReference>
<evidence type="ECO:0000256" key="7">
    <source>
        <dbReference type="ARBA" id="ARBA00023146"/>
    </source>
</evidence>
<dbReference type="PANTHER" id="PTHR43311">
    <property type="entry name" value="GLUTAMATE--TRNA LIGASE"/>
    <property type="match status" value="1"/>
</dbReference>
<dbReference type="InterPro" id="IPR045462">
    <property type="entry name" value="aa-tRNA-synth_I_cd-bd"/>
</dbReference>
<keyword evidence="5 8" id="KW-0067">ATP-binding</keyword>
<reference evidence="11 12" key="1">
    <citation type="journal article" date="2016" name="Nat. Commun.">
        <title>Thousands of microbial genomes shed light on interconnected biogeochemical processes in an aquifer system.</title>
        <authorList>
            <person name="Anantharaman K."/>
            <person name="Brown C.T."/>
            <person name="Hug L.A."/>
            <person name="Sharon I."/>
            <person name="Castelle C.J."/>
            <person name="Probst A.J."/>
            <person name="Thomas B.C."/>
            <person name="Singh A."/>
            <person name="Wilkins M.J."/>
            <person name="Karaoz U."/>
            <person name="Brodie E.L."/>
            <person name="Williams K.H."/>
            <person name="Hubbard S.S."/>
            <person name="Banfield J.F."/>
        </authorList>
    </citation>
    <scope>NUCLEOTIDE SEQUENCE [LARGE SCALE GENOMIC DNA]</scope>
</reference>
<name>A0A1F5K9F8_9BACT</name>
<evidence type="ECO:0000313" key="12">
    <source>
        <dbReference type="Proteomes" id="UP000176527"/>
    </source>
</evidence>
<dbReference type="Pfam" id="PF00749">
    <property type="entry name" value="tRNA-synt_1c"/>
    <property type="match status" value="2"/>
</dbReference>
<feature type="domain" description="Aminoacyl-tRNA synthetase class I anticodon-binding" evidence="10">
    <location>
        <begin position="282"/>
        <end position="439"/>
    </location>
</feature>
<dbReference type="Pfam" id="PF19269">
    <property type="entry name" value="Anticodon_2"/>
    <property type="match status" value="1"/>
</dbReference>
<evidence type="ECO:0000313" key="11">
    <source>
        <dbReference type="EMBL" id="OGE37592.1"/>
    </source>
</evidence>
<dbReference type="Gene3D" id="3.40.50.620">
    <property type="entry name" value="HUPs"/>
    <property type="match status" value="2"/>
</dbReference>
<dbReference type="InterPro" id="IPR020751">
    <property type="entry name" value="aa-tRNA-synth_I_codon-bd_sub2"/>
</dbReference>
<keyword evidence="6 8" id="KW-0648">Protein biosynthesis</keyword>
<dbReference type="SUPFAM" id="SSF52374">
    <property type="entry name" value="Nucleotidylyl transferase"/>
    <property type="match status" value="1"/>
</dbReference>
<dbReference type="EMBL" id="MFDE01000039">
    <property type="protein sequence ID" value="OGE37592.1"/>
    <property type="molecule type" value="Genomic_DNA"/>
</dbReference>
<keyword evidence="7 8" id="KW-0030">Aminoacyl-tRNA synthetase</keyword>
<dbReference type="InterPro" id="IPR004527">
    <property type="entry name" value="Glu-tRNA-ligase_bac/mito"/>
</dbReference>
<dbReference type="InterPro" id="IPR001412">
    <property type="entry name" value="aa-tRNA-synth_I_CS"/>
</dbReference>
<dbReference type="PRINTS" id="PR00987">
    <property type="entry name" value="TRNASYNTHGLU"/>
</dbReference>
<evidence type="ECO:0000256" key="6">
    <source>
        <dbReference type="ARBA" id="ARBA00022917"/>
    </source>
</evidence>
<accession>A0A1F5K9F8</accession>
<organism evidence="11 12">
    <name type="scientific">Candidatus Daviesbacteria bacterium RIFCSPHIGHO2_12_FULL_37_11</name>
    <dbReference type="NCBI Taxonomy" id="1797777"/>
    <lineage>
        <taxon>Bacteria</taxon>
        <taxon>Candidatus Daviesiibacteriota</taxon>
    </lineage>
</organism>
<dbReference type="SUPFAM" id="SSF48163">
    <property type="entry name" value="An anticodon-binding domain of class I aminoacyl-tRNA synthetases"/>
    <property type="match status" value="1"/>
</dbReference>
<dbReference type="GO" id="GO:0008270">
    <property type="term" value="F:zinc ion binding"/>
    <property type="evidence" value="ECO:0007669"/>
    <property type="project" value="InterPro"/>
</dbReference>
<dbReference type="GO" id="GO:0006424">
    <property type="term" value="P:glutamyl-tRNA aminoacylation"/>
    <property type="evidence" value="ECO:0007669"/>
    <property type="project" value="UniProtKB-UniRule"/>
</dbReference>
<comment type="function">
    <text evidence="8">Catalyzes the attachment of glutamate to tRNA(Glu) in a two-step reaction: glutamate is first activated by ATP to form Glu-AMP and then transferred to the acceptor end of tRNA(Glu).</text>
</comment>
<feature type="domain" description="Glutamyl/glutaminyl-tRNA synthetase class Ib catalytic" evidence="9">
    <location>
        <begin position="2"/>
        <end position="98"/>
    </location>
</feature>
<dbReference type="AlphaFoldDB" id="A0A1F5K9F8"/>